<feature type="domain" description="HTH araC/xylS-type" evidence="4">
    <location>
        <begin position="220"/>
        <end position="318"/>
    </location>
</feature>
<dbReference type="PANTHER" id="PTHR46796:SF7">
    <property type="entry name" value="ARAC FAMILY TRANSCRIPTIONAL REGULATOR"/>
    <property type="match status" value="1"/>
</dbReference>
<evidence type="ECO:0000259" key="4">
    <source>
        <dbReference type="PROSITE" id="PS01124"/>
    </source>
</evidence>
<dbReference type="InterPro" id="IPR009057">
    <property type="entry name" value="Homeodomain-like_sf"/>
</dbReference>
<organism evidence="5">
    <name type="scientific">Bradyrhizobium sp. LLZ17</name>
    <dbReference type="NCBI Taxonomy" id="3239388"/>
    <lineage>
        <taxon>Bacteria</taxon>
        <taxon>Pseudomonadati</taxon>
        <taxon>Pseudomonadota</taxon>
        <taxon>Alphaproteobacteria</taxon>
        <taxon>Hyphomicrobiales</taxon>
        <taxon>Nitrobacteraceae</taxon>
        <taxon>Bradyrhizobium</taxon>
    </lineage>
</organism>
<dbReference type="GO" id="GO:0043565">
    <property type="term" value="F:sequence-specific DNA binding"/>
    <property type="evidence" value="ECO:0007669"/>
    <property type="project" value="InterPro"/>
</dbReference>
<protein>
    <submittedName>
        <fullName evidence="5">AraC family transcriptional regulator</fullName>
    </submittedName>
</protein>
<reference evidence="5" key="1">
    <citation type="submission" date="2024-08" db="EMBL/GenBank/DDBJ databases">
        <authorList>
            <person name="Chaddad Z."/>
            <person name="Lamrabet M."/>
            <person name="Bouhnik O."/>
            <person name="Alami S."/>
            <person name="Wipf D."/>
            <person name="Courty P.E."/>
            <person name="Missbah El Idrissi M."/>
        </authorList>
    </citation>
    <scope>NUCLEOTIDE SEQUENCE</scope>
    <source>
        <strain evidence="5">LLZ17</strain>
    </source>
</reference>
<dbReference type="PRINTS" id="PR00032">
    <property type="entry name" value="HTHARAC"/>
</dbReference>
<gene>
    <name evidence="5" type="ORF">AB8Z38_21120</name>
</gene>
<dbReference type="PROSITE" id="PS01124">
    <property type="entry name" value="HTH_ARAC_FAMILY_2"/>
    <property type="match status" value="1"/>
</dbReference>
<dbReference type="SUPFAM" id="SSF46689">
    <property type="entry name" value="Homeodomain-like"/>
    <property type="match status" value="2"/>
</dbReference>
<keyword evidence="1" id="KW-0805">Transcription regulation</keyword>
<dbReference type="Gene3D" id="1.10.10.60">
    <property type="entry name" value="Homeodomain-like"/>
    <property type="match status" value="1"/>
</dbReference>
<dbReference type="SUPFAM" id="SSF51182">
    <property type="entry name" value="RmlC-like cupins"/>
    <property type="match status" value="1"/>
</dbReference>
<dbReference type="Pfam" id="PF12833">
    <property type="entry name" value="HTH_18"/>
    <property type="match status" value="1"/>
</dbReference>
<dbReference type="GO" id="GO:0003700">
    <property type="term" value="F:DNA-binding transcription factor activity"/>
    <property type="evidence" value="ECO:0007669"/>
    <property type="project" value="InterPro"/>
</dbReference>
<dbReference type="InterPro" id="IPR032783">
    <property type="entry name" value="AraC_lig"/>
</dbReference>
<dbReference type="InterPro" id="IPR011051">
    <property type="entry name" value="RmlC_Cupin_sf"/>
</dbReference>
<evidence type="ECO:0000256" key="2">
    <source>
        <dbReference type="ARBA" id="ARBA00023125"/>
    </source>
</evidence>
<dbReference type="InterPro" id="IPR018062">
    <property type="entry name" value="HTH_AraC-typ_CS"/>
</dbReference>
<evidence type="ECO:0000256" key="3">
    <source>
        <dbReference type="ARBA" id="ARBA00023163"/>
    </source>
</evidence>
<dbReference type="InterPro" id="IPR020449">
    <property type="entry name" value="Tscrpt_reg_AraC-type_HTH"/>
</dbReference>
<evidence type="ECO:0000256" key="1">
    <source>
        <dbReference type="ARBA" id="ARBA00023015"/>
    </source>
</evidence>
<keyword evidence="2" id="KW-0238">DNA-binding</keyword>
<evidence type="ECO:0000313" key="5">
    <source>
        <dbReference type="EMBL" id="XDV55309.1"/>
    </source>
</evidence>
<keyword evidence="3" id="KW-0804">Transcription</keyword>
<dbReference type="PANTHER" id="PTHR46796">
    <property type="entry name" value="HTH-TYPE TRANSCRIPTIONAL ACTIVATOR RHAS-RELATED"/>
    <property type="match status" value="1"/>
</dbReference>
<dbReference type="InterPro" id="IPR018060">
    <property type="entry name" value="HTH_AraC"/>
</dbReference>
<dbReference type="PROSITE" id="PS00041">
    <property type="entry name" value="HTH_ARAC_FAMILY_1"/>
    <property type="match status" value="1"/>
</dbReference>
<dbReference type="AlphaFoldDB" id="A0AB39XBC6"/>
<dbReference type="InterPro" id="IPR014710">
    <property type="entry name" value="RmlC-like_jellyroll"/>
</dbReference>
<sequence>MDALSDVLRVAHLTGGVFLHADFFAPWCMAARVAPEHCAPALGPTSHMILYHYVVEGELHIRVDGEDGEDLVLRAGDVVLLPRNDLHLVGSDLNLTPVAGSDIIQPPKEGGLFTIHHGGRGKRTRMICGYLGCDSAEDNPVISTLPSLLKLDAEQGGAAEWIRSTFQYAADEVAAGRPGSETVLAKLSELLFVEAVRRYAEGLPQGQTGWLAGLRDPHVARALALLHRDIARPWSVDDLSREVGLSRSALADRFIGLIGMPPMHYVASWRMQVATQKLRNTRASLAQVADSVGYSSEAAFSRAFKKAFGTAPATWRRSNG</sequence>
<dbReference type="InterPro" id="IPR050204">
    <property type="entry name" value="AraC_XylS_family_regulators"/>
</dbReference>
<dbReference type="Pfam" id="PF12852">
    <property type="entry name" value="Cupin_6"/>
    <property type="match status" value="1"/>
</dbReference>
<dbReference type="SMART" id="SM00342">
    <property type="entry name" value="HTH_ARAC"/>
    <property type="match status" value="1"/>
</dbReference>
<name>A0AB39XBC6_9BRAD</name>
<proteinExistence type="predicted"/>
<dbReference type="Gene3D" id="2.60.120.10">
    <property type="entry name" value="Jelly Rolls"/>
    <property type="match status" value="1"/>
</dbReference>
<accession>A0AB39XBC6</accession>
<dbReference type="EMBL" id="CP165734">
    <property type="protein sequence ID" value="XDV55309.1"/>
    <property type="molecule type" value="Genomic_DNA"/>
</dbReference>
<dbReference type="RefSeq" id="WP_369719761.1">
    <property type="nucleotide sequence ID" value="NZ_CP165734.1"/>
</dbReference>